<accession>A0AAV5CYL6</accession>
<feature type="compositionally biased region" description="Basic and acidic residues" evidence="7">
    <location>
        <begin position="837"/>
        <end position="858"/>
    </location>
</feature>
<dbReference type="InterPro" id="IPR004583">
    <property type="entry name" value="DNA_repair_Rad4"/>
</dbReference>
<feature type="region of interest" description="Disordered" evidence="7">
    <location>
        <begin position="825"/>
        <end position="879"/>
    </location>
</feature>
<comment type="subcellular location">
    <subcellularLocation>
        <location evidence="1">Nucleus</location>
    </subcellularLocation>
</comment>
<evidence type="ECO:0000256" key="1">
    <source>
        <dbReference type="ARBA" id="ARBA00004123"/>
    </source>
</evidence>
<dbReference type="Pfam" id="PF10403">
    <property type="entry name" value="BHD_1"/>
    <property type="match status" value="1"/>
</dbReference>
<dbReference type="PANTHER" id="PTHR12135:SF0">
    <property type="entry name" value="DNA REPAIR PROTEIN COMPLEMENTING XP-C CELLS"/>
    <property type="match status" value="1"/>
</dbReference>
<dbReference type="Pfam" id="PF10404">
    <property type="entry name" value="BHD_2"/>
    <property type="match status" value="1"/>
</dbReference>
<dbReference type="Pfam" id="PF10405">
    <property type="entry name" value="BHD_3"/>
    <property type="match status" value="1"/>
</dbReference>
<feature type="domain" description="Rad4 beta-hairpin" evidence="9">
    <location>
        <begin position="588"/>
        <end position="639"/>
    </location>
</feature>
<reference evidence="12" key="1">
    <citation type="journal article" date="2018" name="DNA Res.">
        <title>Multiple hybrid de novo genome assembly of finger millet, an orphan allotetraploid crop.</title>
        <authorList>
            <person name="Hatakeyama M."/>
            <person name="Aluri S."/>
            <person name="Balachadran M.T."/>
            <person name="Sivarajan S.R."/>
            <person name="Patrignani A."/>
            <person name="Gruter S."/>
            <person name="Poveda L."/>
            <person name="Shimizu-Inatsugi R."/>
            <person name="Baeten J."/>
            <person name="Francoijs K.J."/>
            <person name="Nataraja K.N."/>
            <person name="Reddy Y.A.N."/>
            <person name="Phadnis S."/>
            <person name="Ravikumar R.L."/>
            <person name="Schlapbach R."/>
            <person name="Sreeman S.M."/>
            <person name="Shimizu K.K."/>
        </authorList>
    </citation>
    <scope>NUCLEOTIDE SEQUENCE</scope>
</reference>
<evidence type="ECO:0000256" key="8">
    <source>
        <dbReference type="SAM" id="Phobius"/>
    </source>
</evidence>
<organism evidence="12 13">
    <name type="scientific">Eleusine coracana subsp. coracana</name>
    <dbReference type="NCBI Taxonomy" id="191504"/>
    <lineage>
        <taxon>Eukaryota</taxon>
        <taxon>Viridiplantae</taxon>
        <taxon>Streptophyta</taxon>
        <taxon>Embryophyta</taxon>
        <taxon>Tracheophyta</taxon>
        <taxon>Spermatophyta</taxon>
        <taxon>Magnoliopsida</taxon>
        <taxon>Liliopsida</taxon>
        <taxon>Poales</taxon>
        <taxon>Poaceae</taxon>
        <taxon>PACMAD clade</taxon>
        <taxon>Chloridoideae</taxon>
        <taxon>Cynodonteae</taxon>
        <taxon>Eleusininae</taxon>
        <taxon>Eleusine</taxon>
    </lineage>
</organism>
<dbReference type="Gene3D" id="3.30.70.2460">
    <property type="entry name" value="Rad4, beta-hairpin domain BHD3"/>
    <property type="match status" value="1"/>
</dbReference>
<dbReference type="Pfam" id="PF03835">
    <property type="entry name" value="Rad4"/>
    <property type="match status" value="1"/>
</dbReference>
<evidence type="ECO:0008006" key="14">
    <source>
        <dbReference type="Google" id="ProtNLM"/>
    </source>
</evidence>
<feature type="coiled-coil region" evidence="6">
    <location>
        <begin position="777"/>
        <end position="804"/>
    </location>
</feature>
<evidence type="ECO:0000256" key="3">
    <source>
        <dbReference type="ARBA" id="ARBA00022763"/>
    </source>
</evidence>
<feature type="region of interest" description="Disordered" evidence="7">
    <location>
        <begin position="443"/>
        <end position="472"/>
    </location>
</feature>
<dbReference type="InterPro" id="IPR018327">
    <property type="entry name" value="BHD_2"/>
</dbReference>
<feature type="region of interest" description="Disordered" evidence="7">
    <location>
        <begin position="345"/>
        <end position="410"/>
    </location>
</feature>
<dbReference type="GO" id="GO:0003697">
    <property type="term" value="F:single-stranded DNA binding"/>
    <property type="evidence" value="ECO:0007669"/>
    <property type="project" value="TreeGrafter"/>
</dbReference>
<dbReference type="Gene3D" id="2.20.20.110">
    <property type="entry name" value="Rad4, beta-hairpin domain BHD1"/>
    <property type="match status" value="1"/>
</dbReference>
<dbReference type="GO" id="GO:0006289">
    <property type="term" value="P:nucleotide-excision repair"/>
    <property type="evidence" value="ECO:0007669"/>
    <property type="project" value="InterPro"/>
</dbReference>
<dbReference type="InterPro" id="IPR018325">
    <property type="entry name" value="Rad4/PNGase_transGLS-fold"/>
</dbReference>
<dbReference type="PANTHER" id="PTHR12135">
    <property type="entry name" value="DNA REPAIR PROTEIN XP-C / RAD4"/>
    <property type="match status" value="1"/>
</dbReference>
<comment type="caution">
    <text evidence="12">The sequence shown here is derived from an EMBL/GenBank/DDBJ whole genome shotgun (WGS) entry which is preliminary data.</text>
</comment>
<evidence type="ECO:0000259" key="9">
    <source>
        <dbReference type="SMART" id="SM01030"/>
    </source>
</evidence>
<dbReference type="SMART" id="SM01030">
    <property type="entry name" value="BHD_1"/>
    <property type="match status" value="1"/>
</dbReference>
<keyword evidence="8" id="KW-0472">Membrane</keyword>
<evidence type="ECO:0000313" key="13">
    <source>
        <dbReference type="Proteomes" id="UP001054889"/>
    </source>
</evidence>
<dbReference type="Gene3D" id="3.90.260.10">
    <property type="entry name" value="Transglutaminase-like"/>
    <property type="match status" value="1"/>
</dbReference>
<dbReference type="FunFam" id="3.90.260.10:FF:000016">
    <property type="entry name" value="DNA repair protein RAD4"/>
    <property type="match status" value="1"/>
</dbReference>
<keyword evidence="13" id="KW-1185">Reference proteome</keyword>
<dbReference type="InterPro" id="IPR042488">
    <property type="entry name" value="Rad4_BHD3_sf"/>
</dbReference>
<keyword evidence="5" id="KW-0539">Nucleus</keyword>
<keyword evidence="8" id="KW-0812">Transmembrane</keyword>
<dbReference type="InterPro" id="IPR036985">
    <property type="entry name" value="Transglutaminase-like_sf"/>
</dbReference>
<dbReference type="SUPFAM" id="SSF54001">
    <property type="entry name" value="Cysteine proteinases"/>
    <property type="match status" value="1"/>
</dbReference>
<dbReference type="AlphaFoldDB" id="A0AAV5CYL6"/>
<protein>
    <recommendedName>
        <fullName evidence="14">DNA repair protein RAD4</fullName>
    </recommendedName>
</protein>
<evidence type="ECO:0000256" key="6">
    <source>
        <dbReference type="SAM" id="Coils"/>
    </source>
</evidence>
<evidence type="ECO:0000256" key="5">
    <source>
        <dbReference type="ARBA" id="ARBA00023242"/>
    </source>
</evidence>
<dbReference type="GO" id="GO:0005737">
    <property type="term" value="C:cytoplasm"/>
    <property type="evidence" value="ECO:0007669"/>
    <property type="project" value="TreeGrafter"/>
</dbReference>
<evidence type="ECO:0000256" key="7">
    <source>
        <dbReference type="SAM" id="MobiDB-lite"/>
    </source>
</evidence>
<dbReference type="SMART" id="SM01032">
    <property type="entry name" value="BHD_3"/>
    <property type="match status" value="1"/>
</dbReference>
<dbReference type="Proteomes" id="UP001054889">
    <property type="component" value="Unassembled WGS sequence"/>
</dbReference>
<dbReference type="SMART" id="SM01031">
    <property type="entry name" value="BHD_2"/>
    <property type="match status" value="1"/>
</dbReference>
<dbReference type="InterPro" id="IPR018326">
    <property type="entry name" value="Rad4_beta-hairpin_dom1"/>
</dbReference>
<reference evidence="12" key="2">
    <citation type="submission" date="2021-12" db="EMBL/GenBank/DDBJ databases">
        <title>Resequencing data analysis of finger millet.</title>
        <authorList>
            <person name="Hatakeyama M."/>
            <person name="Aluri S."/>
            <person name="Balachadran M.T."/>
            <person name="Sivarajan S.R."/>
            <person name="Poveda L."/>
            <person name="Shimizu-Inatsugi R."/>
            <person name="Schlapbach R."/>
            <person name="Sreeman S.M."/>
            <person name="Shimizu K.K."/>
        </authorList>
    </citation>
    <scope>NUCLEOTIDE SEQUENCE</scope>
</reference>
<dbReference type="GO" id="GO:0000111">
    <property type="term" value="C:nucleotide-excision repair factor 2 complex"/>
    <property type="evidence" value="ECO:0007669"/>
    <property type="project" value="TreeGrafter"/>
</dbReference>
<feature type="domain" description="Rad4 beta-hairpin" evidence="10">
    <location>
        <begin position="641"/>
        <end position="703"/>
    </location>
</feature>
<keyword evidence="6" id="KW-0175">Coiled coil</keyword>
<keyword evidence="8" id="KW-1133">Transmembrane helix</keyword>
<comment type="similarity">
    <text evidence="2">Belongs to the XPC family.</text>
</comment>
<evidence type="ECO:0000256" key="2">
    <source>
        <dbReference type="ARBA" id="ARBA00009525"/>
    </source>
</evidence>
<feature type="compositionally biased region" description="Polar residues" evidence="7">
    <location>
        <begin position="375"/>
        <end position="409"/>
    </location>
</feature>
<keyword evidence="4" id="KW-0234">DNA repair</keyword>
<keyword evidence="3" id="KW-0227">DNA damage</keyword>
<evidence type="ECO:0000313" key="12">
    <source>
        <dbReference type="EMBL" id="GJN03557.1"/>
    </source>
</evidence>
<evidence type="ECO:0000259" key="10">
    <source>
        <dbReference type="SMART" id="SM01031"/>
    </source>
</evidence>
<sequence length="900" mass="99785">MPRTRAASAREAAAPPPAAGRCPPCLVRLPSLALRTLCSALLCCLFPIQVFVLLYCFRRTKRGGGDGRCGTSTEGFAGREREGTCQGYESLGKSCTPSFVQVQQGSPLGETRKKGSAKTELQLSDDATGKRCSAGSCEKSNLEEQTEAIGNSDAAEMEWEEGHVLEHKEEYSHEPTETVTVEFNDVPSSTNKKNARRPTAEEKELAELVHRVHLLCLIARGRVIDRACNDPLIQVVYTVVLLPNFHRTFCVTAQSTNRGSFESNLAFAVQDRTGTAEEVCALSVALFRALNLTARFVTNLDVAGLKPDTKETGTNNQDAARLCTRALPSSSPVSDHDVISSAFLQDKTEDSVSMDQQRGNHGKSKQTPACKRNLSKSLSIQKGDNGRSCASTSKDNPTSSQLPVVSNNAEIPKRKGDLEFELQLEMALSATAADTQNNKLSTHVSQSTVSLHNSTPPLKKLRKNSEASSSSSAVWSRGGAPLYWAEVYCGGQSSTGKWVHVDAVNDIVDGERNVETSSAVCKKPLRYVVAFAGNGAKDVTRRYCLQWHRIVQGRVNPQWWDNVLAPLKQMELAATNDSEDIELQTRALTEPLPTNQQAYKDHHLYALEKWLRKNQVLHPKGPVLGFCKGHPVYPRSCVQTLQSRHGWLREGLQVRENELAAKVVTRPKRTFNAQPLKQSADEDGLAPTLELYGEWQLEPLQLPHAVDGIVPKNERGQVDIWSEKCVPPGTVHLRLPRLFQVAKRLGIDYAPAMVGFDYRSGRCLPVFDGIVVCTEFKNAVLEAYAEEDEQRQEHEKQQQEAQALARWYQLLCSIVTRQRLKETYKTPSEGLGQEGPPRTDDIQRNTRNSRPSETEARNHTSFPAPDHEHEFPEDGQSFDEETFVRTKRCPCGFSVQVEEL</sequence>
<name>A0AAV5CYL6_ELECO</name>
<dbReference type="Gene3D" id="3.10.620.30">
    <property type="match status" value="1"/>
</dbReference>
<feature type="transmembrane region" description="Helical" evidence="8">
    <location>
        <begin position="33"/>
        <end position="57"/>
    </location>
</feature>
<dbReference type="FunFam" id="2.20.20.110:FF:000002">
    <property type="entry name" value="DNA repair protein Rad4 family"/>
    <property type="match status" value="1"/>
</dbReference>
<feature type="compositionally biased region" description="Polar residues" evidence="7">
    <location>
        <begin position="443"/>
        <end position="456"/>
    </location>
</feature>
<dbReference type="InterPro" id="IPR038765">
    <property type="entry name" value="Papain-like_cys_pep_sf"/>
</dbReference>
<dbReference type="GO" id="GO:0006298">
    <property type="term" value="P:mismatch repair"/>
    <property type="evidence" value="ECO:0007669"/>
    <property type="project" value="TreeGrafter"/>
</dbReference>
<dbReference type="GO" id="GO:0003684">
    <property type="term" value="F:damaged DNA binding"/>
    <property type="evidence" value="ECO:0007669"/>
    <property type="project" value="InterPro"/>
</dbReference>
<proteinExistence type="inferred from homology"/>
<dbReference type="FunFam" id="3.30.70.2460:FF:000001">
    <property type="entry name" value="DNA repair protein Rad4 family"/>
    <property type="match status" value="1"/>
</dbReference>
<dbReference type="EMBL" id="BQKI01000010">
    <property type="protein sequence ID" value="GJN03557.1"/>
    <property type="molecule type" value="Genomic_DNA"/>
</dbReference>
<gene>
    <name evidence="12" type="primary">ga21013</name>
    <name evidence="12" type="ORF">PR202_ga21013</name>
</gene>
<dbReference type="InterPro" id="IPR018328">
    <property type="entry name" value="Rad4_beta-hairpin_dom3"/>
</dbReference>
<evidence type="ECO:0000256" key="4">
    <source>
        <dbReference type="ARBA" id="ARBA00023204"/>
    </source>
</evidence>
<evidence type="ECO:0000259" key="11">
    <source>
        <dbReference type="SMART" id="SM01032"/>
    </source>
</evidence>
<dbReference type="GO" id="GO:0071942">
    <property type="term" value="C:XPC complex"/>
    <property type="evidence" value="ECO:0007669"/>
    <property type="project" value="TreeGrafter"/>
</dbReference>
<feature type="domain" description="Rad4 beta-hairpin" evidence="11">
    <location>
        <begin position="710"/>
        <end position="784"/>
    </location>
</feature>